<name>A0AAU7NWN9_9GAMM</name>
<evidence type="ECO:0000259" key="3">
    <source>
        <dbReference type="Pfam" id="PF14237"/>
    </source>
</evidence>
<dbReference type="KEGG" id="mech:Q9L42_004570"/>
<keyword evidence="2" id="KW-1133">Transmembrane helix</keyword>
<feature type="domain" description="GYF" evidence="3">
    <location>
        <begin position="5"/>
        <end position="54"/>
    </location>
</feature>
<feature type="transmembrane region" description="Helical" evidence="2">
    <location>
        <begin position="122"/>
        <end position="144"/>
    </location>
</feature>
<accession>A0AAU7NWN9</accession>
<gene>
    <name evidence="4" type="ORF">Q9L42_004570</name>
</gene>
<reference evidence="4 5" key="1">
    <citation type="journal article" date="2024" name="Microbiology">
        <title>Methylomarinum rosea sp. nov., a novel halophilic methanotrophic bacterium from the hypersaline Lake Elton.</title>
        <authorList>
            <person name="Suleimanov R.Z."/>
            <person name="Oshkin I.Y."/>
            <person name="Danilova O.V."/>
            <person name="Suzina N.E."/>
            <person name="Dedysh S.N."/>
        </authorList>
    </citation>
    <scope>NUCLEOTIDE SEQUENCE [LARGE SCALE GENOMIC DNA]</scope>
    <source>
        <strain evidence="4 5">Ch1-1</strain>
    </source>
</reference>
<dbReference type="RefSeq" id="WP_305909610.1">
    <property type="nucleotide sequence ID" value="NZ_CP157743.1"/>
</dbReference>
<feature type="region of interest" description="Disordered" evidence="1">
    <location>
        <begin position="152"/>
        <end position="176"/>
    </location>
</feature>
<evidence type="ECO:0000313" key="5">
    <source>
        <dbReference type="Proteomes" id="UP001225378"/>
    </source>
</evidence>
<dbReference type="InterPro" id="IPR025640">
    <property type="entry name" value="GYF_2"/>
</dbReference>
<evidence type="ECO:0000256" key="2">
    <source>
        <dbReference type="SAM" id="Phobius"/>
    </source>
</evidence>
<dbReference type="EMBL" id="CP157743">
    <property type="protein sequence ID" value="XBS21403.1"/>
    <property type="molecule type" value="Genomic_DNA"/>
</dbReference>
<dbReference type="Pfam" id="PF14237">
    <property type="entry name" value="GYF_2"/>
    <property type="match status" value="1"/>
</dbReference>
<protein>
    <submittedName>
        <fullName evidence="4">DUF4339 domain-containing protein</fullName>
    </submittedName>
</protein>
<evidence type="ECO:0000256" key="1">
    <source>
        <dbReference type="SAM" id="MobiDB-lite"/>
    </source>
</evidence>
<keyword evidence="2" id="KW-0812">Transmembrane</keyword>
<keyword evidence="5" id="KW-1185">Reference proteome</keyword>
<evidence type="ECO:0000313" key="4">
    <source>
        <dbReference type="EMBL" id="XBS21403.1"/>
    </source>
</evidence>
<keyword evidence="2" id="KW-0472">Membrane</keyword>
<dbReference type="AlphaFoldDB" id="A0AAU7NWN9"/>
<dbReference type="Proteomes" id="UP001225378">
    <property type="component" value="Chromosome"/>
</dbReference>
<proteinExistence type="predicted"/>
<sequence>MSKDYFFSEDNQQTGPLDLEAIKKKITEGVITSQTLVWCEGMDNWKPADQIQELSSFFKSRVQPPPLPRNQATPPPLPDADVPAGLSSFEEKAYRFAKAMYPPWKGKQFPIGAYVRKNPKNAVYVVAGTFAAMIAVLIMFVYSLSADKEQGQPQYAQGQQEMPMGQTPPPGWQAQHRAIMDAQREIGQMSHDAYIYKRDREDKMDDFRRKMETNDE</sequence>
<organism evidence="4 5">
    <name type="scientific">Methylomarinum roseum</name>
    <dbReference type="NCBI Taxonomy" id="3067653"/>
    <lineage>
        <taxon>Bacteria</taxon>
        <taxon>Pseudomonadati</taxon>
        <taxon>Pseudomonadota</taxon>
        <taxon>Gammaproteobacteria</taxon>
        <taxon>Methylococcales</taxon>
        <taxon>Methylococcaceae</taxon>
        <taxon>Methylomarinum</taxon>
    </lineage>
</organism>